<evidence type="ECO:0008006" key="5">
    <source>
        <dbReference type="Google" id="ProtNLM"/>
    </source>
</evidence>
<keyword evidence="2" id="KW-1133">Transmembrane helix</keyword>
<dbReference type="EMBL" id="JAAKZW010000125">
    <property type="protein sequence ID" value="NGO78951.1"/>
    <property type="molecule type" value="Genomic_DNA"/>
</dbReference>
<feature type="region of interest" description="Disordered" evidence="1">
    <location>
        <begin position="283"/>
        <end position="314"/>
    </location>
</feature>
<evidence type="ECO:0000256" key="2">
    <source>
        <dbReference type="SAM" id="Phobius"/>
    </source>
</evidence>
<evidence type="ECO:0000313" key="4">
    <source>
        <dbReference type="Proteomes" id="UP000481109"/>
    </source>
</evidence>
<organism evidence="3 4">
    <name type="scientific">Streptomyces mesophilus</name>
    <dbReference type="NCBI Taxonomy" id="1775132"/>
    <lineage>
        <taxon>Bacteria</taxon>
        <taxon>Bacillati</taxon>
        <taxon>Actinomycetota</taxon>
        <taxon>Actinomycetes</taxon>
        <taxon>Kitasatosporales</taxon>
        <taxon>Streptomycetaceae</taxon>
        <taxon>Streptomyces</taxon>
    </lineage>
</organism>
<proteinExistence type="predicted"/>
<name>A0A6G4XQS4_9ACTN</name>
<accession>A0A6G4XQS4</accession>
<evidence type="ECO:0000313" key="3">
    <source>
        <dbReference type="EMBL" id="NGO78951.1"/>
    </source>
</evidence>
<dbReference type="SUPFAM" id="SSF82171">
    <property type="entry name" value="DPP6 N-terminal domain-like"/>
    <property type="match status" value="1"/>
</dbReference>
<comment type="caution">
    <text evidence="3">The sequence shown here is derived from an EMBL/GenBank/DDBJ whole genome shotgun (WGS) entry which is preliminary data.</text>
</comment>
<dbReference type="Gene3D" id="2.120.10.30">
    <property type="entry name" value="TolB, C-terminal domain"/>
    <property type="match status" value="1"/>
</dbReference>
<reference evidence="3 4" key="1">
    <citation type="submission" date="2020-02" db="EMBL/GenBank/DDBJ databases">
        <title>Whole-genome analyses of novel actinobacteria.</title>
        <authorList>
            <person name="Sahin N."/>
            <person name="Tokatli A."/>
        </authorList>
    </citation>
    <scope>NUCLEOTIDE SEQUENCE [LARGE SCALE GENOMIC DNA]</scope>
    <source>
        <strain evidence="3 4">YC504</strain>
    </source>
</reference>
<dbReference type="AlphaFoldDB" id="A0A6G4XQS4"/>
<dbReference type="InterPro" id="IPR011042">
    <property type="entry name" value="6-blade_b-propeller_TolB-like"/>
</dbReference>
<dbReference type="RefSeq" id="WP_165334398.1">
    <property type="nucleotide sequence ID" value="NZ_JAAKZW010000125.1"/>
</dbReference>
<feature type="transmembrane region" description="Helical" evidence="2">
    <location>
        <begin position="39"/>
        <end position="59"/>
    </location>
</feature>
<gene>
    <name evidence="3" type="ORF">G6045_25315</name>
</gene>
<sequence>MKSEELRETRDGSARQVRVTGYSAHEGMRAQRRRTLRKLVLVCTTAALVVTGTVVALVANGGGDKGSSTPARPVAGVVAHPDQSPPRDLISAGRSVLSAYYTAKPVKLPNGDGTVSYQWSLLDPANQRYEPTDWAWLDVAPGLRRAAVLERGLPADRIGLLDLSTGKVERWIETDHGVGSLQFSPDGTRLLATAYDLDPDGLFKDAPQQVNDKVLPGPKASRSGFYVVDVADGEAEFTARPVQKDARGMVAAGRQDFGWSHDGALVWEPSRETPGKAFLDERGKEMPVPEEEAEPNRADAGISPDGKLLAGRKTPDNDTIVSEVLDTETGDRAGVVPGQQLLTWADDRHLIAWRCDPAQCEPGSGEFRNQLVLVGLDEDSTTPLSGFRKPALDDTGRWTPLFTRR</sequence>
<keyword evidence="4" id="KW-1185">Reference proteome</keyword>
<keyword evidence="2" id="KW-0812">Transmembrane</keyword>
<evidence type="ECO:0000256" key="1">
    <source>
        <dbReference type="SAM" id="MobiDB-lite"/>
    </source>
</evidence>
<keyword evidence="2" id="KW-0472">Membrane</keyword>
<protein>
    <recommendedName>
        <fullName evidence="5">WD40 repeat domain-containing protein</fullName>
    </recommendedName>
</protein>
<dbReference type="Proteomes" id="UP000481109">
    <property type="component" value="Unassembled WGS sequence"/>
</dbReference>